<dbReference type="InterPro" id="IPR036038">
    <property type="entry name" value="Aminotransferase-like"/>
</dbReference>
<dbReference type="PROSITE" id="PS00770">
    <property type="entry name" value="AA_TRANSFER_CLASS_4"/>
    <property type="match status" value="1"/>
</dbReference>
<dbReference type="Proteomes" id="UP001519887">
    <property type="component" value="Unassembled WGS sequence"/>
</dbReference>
<protein>
    <submittedName>
        <fullName evidence="6">Aminotransferase class IV</fullName>
    </submittedName>
</protein>
<evidence type="ECO:0000256" key="1">
    <source>
        <dbReference type="ARBA" id="ARBA00001933"/>
    </source>
</evidence>
<keyword evidence="3 5" id="KW-0663">Pyridoxal phosphate</keyword>
<dbReference type="PANTHER" id="PTHR42743:SF11">
    <property type="entry name" value="AMINODEOXYCHORISMATE LYASE"/>
    <property type="match status" value="1"/>
</dbReference>
<dbReference type="EMBL" id="JAHZIK010000207">
    <property type="protein sequence ID" value="MBW7454483.1"/>
    <property type="molecule type" value="Genomic_DNA"/>
</dbReference>
<evidence type="ECO:0000256" key="2">
    <source>
        <dbReference type="ARBA" id="ARBA00009320"/>
    </source>
</evidence>
<keyword evidence="6" id="KW-0808">Transferase</keyword>
<proteinExistence type="inferred from homology"/>
<evidence type="ECO:0000256" key="3">
    <source>
        <dbReference type="ARBA" id="ARBA00022898"/>
    </source>
</evidence>
<evidence type="ECO:0000256" key="5">
    <source>
        <dbReference type="RuleBase" id="RU004516"/>
    </source>
</evidence>
<reference evidence="6 7" key="1">
    <citation type="submission" date="2021-07" db="EMBL/GenBank/DDBJ databases">
        <title>Paenibacillus radiodurans sp. nov., isolated from the southeastern edge of Tengger Desert.</title>
        <authorList>
            <person name="Zhang G."/>
        </authorList>
    </citation>
    <scope>NUCLEOTIDE SEQUENCE [LARGE SCALE GENOMIC DNA]</scope>
    <source>
        <strain evidence="6 7">CCM 7311</strain>
    </source>
</reference>
<comment type="similarity">
    <text evidence="2 4">Belongs to the class-IV pyridoxal-phosphate-dependent aminotransferase family.</text>
</comment>
<gene>
    <name evidence="6" type="ORF">K0U00_10615</name>
</gene>
<organism evidence="6 7">
    <name type="scientific">Paenibacillus sepulcri</name>
    <dbReference type="NCBI Taxonomy" id="359917"/>
    <lineage>
        <taxon>Bacteria</taxon>
        <taxon>Bacillati</taxon>
        <taxon>Bacillota</taxon>
        <taxon>Bacilli</taxon>
        <taxon>Bacillales</taxon>
        <taxon>Paenibacillaceae</taxon>
        <taxon>Paenibacillus</taxon>
    </lineage>
</organism>
<dbReference type="PANTHER" id="PTHR42743">
    <property type="entry name" value="AMINO-ACID AMINOTRANSFERASE"/>
    <property type="match status" value="1"/>
</dbReference>
<sequence>QTRRNTPEGDVRLKSLHYMNNIIAKRELLSLGASPGTEGLMLTSEGWMAEGIVSNLFFAKRQVIYTPSVATGILPGITRQRVMELARAAGYEVVEGLFGWERLIEADEVWVTNSIQELVPVTRLRDQQGLVHTVNHAGAGPLYKLLLAAYRQETASSQI</sequence>
<comment type="caution">
    <text evidence="6">The sequence shown here is derived from an EMBL/GenBank/DDBJ whole genome shotgun (WGS) entry which is preliminary data.</text>
</comment>
<evidence type="ECO:0000256" key="4">
    <source>
        <dbReference type="RuleBase" id="RU004106"/>
    </source>
</evidence>
<comment type="cofactor">
    <cofactor evidence="1 5">
        <name>pyridoxal 5'-phosphate</name>
        <dbReference type="ChEBI" id="CHEBI:597326"/>
    </cofactor>
</comment>
<dbReference type="InterPro" id="IPR018300">
    <property type="entry name" value="Aminotrans_IV_CS"/>
</dbReference>
<dbReference type="InterPro" id="IPR050571">
    <property type="entry name" value="Class-IV_PLP-Dep_Aminotrnsfr"/>
</dbReference>
<evidence type="ECO:0000313" key="7">
    <source>
        <dbReference type="Proteomes" id="UP001519887"/>
    </source>
</evidence>
<evidence type="ECO:0000313" key="6">
    <source>
        <dbReference type="EMBL" id="MBW7454483.1"/>
    </source>
</evidence>
<feature type="non-terminal residue" evidence="6">
    <location>
        <position position="1"/>
    </location>
</feature>
<dbReference type="Gene3D" id="3.20.10.10">
    <property type="entry name" value="D-amino Acid Aminotransferase, subunit A, domain 2"/>
    <property type="match status" value="1"/>
</dbReference>
<dbReference type="InterPro" id="IPR001544">
    <property type="entry name" value="Aminotrans_IV"/>
</dbReference>
<dbReference type="CDD" id="cd00449">
    <property type="entry name" value="PLPDE_IV"/>
    <property type="match status" value="1"/>
</dbReference>
<keyword evidence="6" id="KW-0032">Aminotransferase</keyword>
<accession>A0ABS7C0Q3</accession>
<dbReference type="SUPFAM" id="SSF56752">
    <property type="entry name" value="D-aminoacid aminotransferase-like PLP-dependent enzymes"/>
    <property type="match status" value="1"/>
</dbReference>
<dbReference type="Pfam" id="PF01063">
    <property type="entry name" value="Aminotran_4"/>
    <property type="match status" value="1"/>
</dbReference>
<keyword evidence="7" id="KW-1185">Reference proteome</keyword>
<dbReference type="GO" id="GO:0008483">
    <property type="term" value="F:transaminase activity"/>
    <property type="evidence" value="ECO:0007669"/>
    <property type="project" value="UniProtKB-KW"/>
</dbReference>
<name>A0ABS7C0Q3_9BACL</name>
<dbReference type="InterPro" id="IPR043132">
    <property type="entry name" value="BCAT-like_C"/>
</dbReference>